<protein>
    <recommendedName>
        <fullName evidence="3">Alanine--tRNA ligase</fullName>
    </recommendedName>
</protein>
<dbReference type="AlphaFoldDB" id="A0A1Z4M390"/>
<organism evidence="1 2">
    <name type="scientific">Calothrix parasitica NIES-267</name>
    <dbReference type="NCBI Taxonomy" id="1973488"/>
    <lineage>
        <taxon>Bacteria</taxon>
        <taxon>Bacillati</taxon>
        <taxon>Cyanobacteriota</taxon>
        <taxon>Cyanophyceae</taxon>
        <taxon>Nostocales</taxon>
        <taxon>Calotrichaceae</taxon>
        <taxon>Calothrix</taxon>
    </lineage>
</organism>
<gene>
    <name evidence="1" type="ORF">NIES267_73720</name>
</gene>
<evidence type="ECO:0000313" key="2">
    <source>
        <dbReference type="Proteomes" id="UP000218418"/>
    </source>
</evidence>
<proteinExistence type="predicted"/>
<dbReference type="Gene3D" id="3.30.930.10">
    <property type="entry name" value="Bira Bifunctional Protein, Domain 2"/>
    <property type="match status" value="1"/>
</dbReference>
<dbReference type="SUPFAM" id="SSF55681">
    <property type="entry name" value="Class II aaRS and biotin synthetases"/>
    <property type="match status" value="1"/>
</dbReference>
<keyword evidence="1" id="KW-0614">Plasmid</keyword>
<keyword evidence="2" id="KW-1185">Reference proteome</keyword>
<accession>A0A1Z4M390</accession>
<sequence length="365" mass="41856">MQQEHNFSKPNCVENKDQFNIDSVTQAFRTHFSKAQYQEIKPVKISSGIDPTVRFIGSHISVFKPYFLDKKLPENGIFMQQDCIRTHNTKKSIDDANLIKWGSHFPSIGAMVKYDQLEKIVADSLEFLSNSLSIPTSEIKLLINSQDKDLLEASQAVCEKEITLEIDTKPFAYYRHTLGIEGVTGRNFNLAIKNQSTGLYSDIGNIIVIENEEEKLGVELALGVTTILKELKNLDHIMDNYPFISKKEESINEVALRKLEDSIVVATTLFREGLRPLGSGNRNRILKTYLKSMLYQKLVLGLNKQDLQNKMQDFEVKYFEDKDNQNMVSNLITEYLTAYINEIKYKKQLSKDDLLILNLINKQNN</sequence>
<evidence type="ECO:0008006" key="3">
    <source>
        <dbReference type="Google" id="ProtNLM"/>
    </source>
</evidence>
<dbReference type="InterPro" id="IPR045864">
    <property type="entry name" value="aa-tRNA-synth_II/BPL/LPL"/>
</dbReference>
<dbReference type="Proteomes" id="UP000218418">
    <property type="component" value="Plasmid plasmid2"/>
</dbReference>
<reference evidence="1 2" key="1">
    <citation type="submission" date="2017-06" db="EMBL/GenBank/DDBJ databases">
        <title>Genome sequencing of cyanobaciteial culture collection at National Institute for Environmental Studies (NIES).</title>
        <authorList>
            <person name="Hirose Y."/>
            <person name="Shimura Y."/>
            <person name="Fujisawa T."/>
            <person name="Nakamura Y."/>
            <person name="Kawachi M."/>
        </authorList>
    </citation>
    <scope>NUCLEOTIDE SEQUENCE [LARGE SCALE GENOMIC DNA]</scope>
    <source>
        <strain evidence="1 2">NIES-267</strain>
        <plasmid evidence="2">Plasmid2 dna</plasmid>
    </source>
</reference>
<geneLocation type="plasmid" evidence="2">
    <name>Plasmid2 dna</name>
</geneLocation>
<evidence type="ECO:0000313" key="1">
    <source>
        <dbReference type="EMBL" id="BAY87848.1"/>
    </source>
</evidence>
<dbReference type="EMBL" id="AP018229">
    <property type="protein sequence ID" value="BAY87848.1"/>
    <property type="molecule type" value="Genomic_DNA"/>
</dbReference>
<name>A0A1Z4M390_9CYAN</name>
<dbReference type="OrthoDB" id="6636393at2"/>